<dbReference type="SMART" id="SM00906">
    <property type="entry name" value="Fungal_trans"/>
    <property type="match status" value="1"/>
</dbReference>
<evidence type="ECO:0000256" key="1">
    <source>
        <dbReference type="ARBA" id="ARBA00022723"/>
    </source>
</evidence>
<evidence type="ECO:0000256" key="7">
    <source>
        <dbReference type="SAM" id="MobiDB-lite"/>
    </source>
</evidence>
<feature type="region of interest" description="Disordered" evidence="7">
    <location>
        <begin position="690"/>
        <end position="778"/>
    </location>
</feature>
<dbReference type="EMBL" id="RCNU01000001">
    <property type="protein sequence ID" value="RWQ99812.1"/>
    <property type="molecule type" value="Genomic_DNA"/>
</dbReference>
<gene>
    <name evidence="9" type="ORF">C8Q69DRAFT_37217</name>
</gene>
<feature type="compositionally biased region" description="Low complexity" evidence="7">
    <location>
        <begin position="758"/>
        <end position="776"/>
    </location>
</feature>
<evidence type="ECO:0000256" key="5">
    <source>
        <dbReference type="ARBA" id="ARBA00023163"/>
    </source>
</evidence>
<dbReference type="VEuPathDB" id="FungiDB:C8Q69DRAFT_37217"/>
<feature type="compositionally biased region" description="Polar residues" evidence="7">
    <location>
        <begin position="701"/>
        <end position="721"/>
    </location>
</feature>
<feature type="compositionally biased region" description="Polar residues" evidence="7">
    <location>
        <begin position="49"/>
        <end position="63"/>
    </location>
</feature>
<feature type="region of interest" description="Disordered" evidence="7">
    <location>
        <begin position="36"/>
        <end position="63"/>
    </location>
</feature>
<dbReference type="GeneID" id="39596864"/>
<dbReference type="InterPro" id="IPR007219">
    <property type="entry name" value="XnlR_reg_dom"/>
</dbReference>
<feature type="region of interest" description="Disordered" evidence="7">
    <location>
        <begin position="144"/>
        <end position="192"/>
    </location>
</feature>
<accession>A0A443I6X7</accession>
<evidence type="ECO:0000256" key="6">
    <source>
        <dbReference type="ARBA" id="ARBA00023242"/>
    </source>
</evidence>
<evidence type="ECO:0000259" key="8">
    <source>
        <dbReference type="SMART" id="SM00906"/>
    </source>
</evidence>
<feature type="compositionally biased region" description="Polar residues" evidence="7">
    <location>
        <begin position="144"/>
        <end position="157"/>
    </location>
</feature>
<dbReference type="AlphaFoldDB" id="A0A443I6X7"/>
<organism evidence="9 10">
    <name type="scientific">Byssochlamys spectabilis</name>
    <name type="common">Paecilomyces variotii</name>
    <dbReference type="NCBI Taxonomy" id="264951"/>
    <lineage>
        <taxon>Eukaryota</taxon>
        <taxon>Fungi</taxon>
        <taxon>Dikarya</taxon>
        <taxon>Ascomycota</taxon>
        <taxon>Pezizomycotina</taxon>
        <taxon>Eurotiomycetes</taxon>
        <taxon>Eurotiomycetidae</taxon>
        <taxon>Eurotiales</taxon>
        <taxon>Thermoascaceae</taxon>
        <taxon>Paecilomyces</taxon>
    </lineage>
</organism>
<feature type="domain" description="Xylanolytic transcriptional activator regulatory" evidence="8">
    <location>
        <begin position="376"/>
        <end position="453"/>
    </location>
</feature>
<dbReference type="Proteomes" id="UP000283841">
    <property type="component" value="Unassembled WGS sequence"/>
</dbReference>
<feature type="region of interest" description="Disordered" evidence="7">
    <location>
        <begin position="80"/>
        <end position="101"/>
    </location>
</feature>
<dbReference type="GO" id="GO:0003677">
    <property type="term" value="F:DNA binding"/>
    <property type="evidence" value="ECO:0007669"/>
    <property type="project" value="UniProtKB-KW"/>
</dbReference>
<feature type="compositionally biased region" description="Polar residues" evidence="7">
    <location>
        <begin position="166"/>
        <end position="184"/>
    </location>
</feature>
<dbReference type="PANTHER" id="PTHR31313:SF77">
    <property type="entry name" value="ZN(II)2CYS6 TRANSCRIPTION FACTOR (EUROFUNG)"/>
    <property type="match status" value="1"/>
</dbReference>
<feature type="region of interest" description="Disordered" evidence="7">
    <location>
        <begin position="805"/>
        <end position="838"/>
    </location>
</feature>
<dbReference type="GO" id="GO:0008270">
    <property type="term" value="F:zinc ion binding"/>
    <property type="evidence" value="ECO:0007669"/>
    <property type="project" value="InterPro"/>
</dbReference>
<reference evidence="9 10" key="1">
    <citation type="journal article" date="2018" name="Front. Microbiol.">
        <title>Genomic and genetic insights into a cosmopolitan fungus, Paecilomyces variotii (Eurotiales).</title>
        <authorList>
            <person name="Urquhart A.S."/>
            <person name="Mondo S.J."/>
            <person name="Makela M.R."/>
            <person name="Hane J.K."/>
            <person name="Wiebenga A."/>
            <person name="He G."/>
            <person name="Mihaltcheva S."/>
            <person name="Pangilinan J."/>
            <person name="Lipzen A."/>
            <person name="Barry K."/>
            <person name="de Vries R.P."/>
            <person name="Grigoriev I.V."/>
            <person name="Idnurm A."/>
        </authorList>
    </citation>
    <scope>NUCLEOTIDE SEQUENCE [LARGE SCALE GENOMIC DNA]</scope>
    <source>
        <strain evidence="9 10">CBS 101075</strain>
    </source>
</reference>
<keyword evidence="5" id="KW-0804">Transcription</keyword>
<dbReference type="CDD" id="cd12148">
    <property type="entry name" value="fungal_TF_MHR"/>
    <property type="match status" value="1"/>
</dbReference>
<feature type="compositionally biased region" description="Polar residues" evidence="7">
    <location>
        <begin position="84"/>
        <end position="100"/>
    </location>
</feature>
<feature type="compositionally biased region" description="Polar residues" evidence="7">
    <location>
        <begin position="732"/>
        <end position="750"/>
    </location>
</feature>
<comment type="caution">
    <text evidence="9">The sequence shown here is derived from an EMBL/GenBank/DDBJ whole genome shotgun (WGS) entry which is preliminary data.</text>
</comment>
<keyword evidence="3" id="KW-0805">Transcription regulation</keyword>
<keyword evidence="4" id="KW-0238">DNA-binding</keyword>
<dbReference type="PANTHER" id="PTHR31313">
    <property type="entry name" value="TY1 ENHANCER ACTIVATOR"/>
    <property type="match status" value="1"/>
</dbReference>
<proteinExistence type="predicted"/>
<dbReference type="GO" id="GO:0006351">
    <property type="term" value="P:DNA-templated transcription"/>
    <property type="evidence" value="ECO:0007669"/>
    <property type="project" value="InterPro"/>
</dbReference>
<keyword evidence="2" id="KW-0862">Zinc</keyword>
<keyword evidence="10" id="KW-1185">Reference proteome</keyword>
<evidence type="ECO:0000313" key="10">
    <source>
        <dbReference type="Proteomes" id="UP000283841"/>
    </source>
</evidence>
<protein>
    <submittedName>
        <fullName evidence="9">Fungal-specific transcription factor domain-containing protein</fullName>
    </submittedName>
</protein>
<keyword evidence="1" id="KW-0479">Metal-binding</keyword>
<dbReference type="RefSeq" id="XP_028489457.1">
    <property type="nucleotide sequence ID" value="XM_028627587.1"/>
</dbReference>
<keyword evidence="6" id="KW-0539">Nucleus</keyword>
<sequence length="838" mass="93120">MRIDELCQYIYDKGLEPPPMKPEDEAAMNRVLDTLQIPRGQAQKRRGSSKPTDATDTLSSAFPLSSNLSNNTLPIVPRVGGMDSQPSSVAPTSNKLTLPATSGRGSGLGMIGGFESQLGTSNWNFALPNAESLDSIYANIDRASSGSADTSGVTSPESLPLGQELPQLSGSALGQGQTDPFSETDSGDEAENEVIEQLSSRLGTLKIAGDGHLRYYGPTSNLNLIDVSPTEQRPRPDTRTVRQDGQEILNHLRIGQAVDQALEDHFVELYFAWQNTSSHVVDREVFLEARSKWRNEYDDTPFYSEVLTNAMCALGSAFEARYHPTFITFPKSLSEFFADRAKTLLEIELDSPCVATVQALAILSSHEAASNRDARGWLYSGMSMRLAFDLGLHIDMSPYVKKGDLSERDAEVRGMAFWGSYIADHFWGFYLGRPFRMNAGDITVPRPASHPSKMRVETWYPYGASDSSNLTKVGLRSPTDLITRQFVLLWEMISPVGHILYGCANIPKHDLQRLNYKVTEDLFAWKRNLPSELQIDLDNDTAPQLPHLLMLHMQYHQIVIFFHRPWVSKSYIQPSNPRQGPGYLHARRMCIESATAVAKLLRLYEKYYTFRRINNQVVAIIFTAALMLIFVTISTSAQSPGRTSGISKPEMVAHLNVCFRALDELGQSFDNAKRTRDFLVSLQRRWQNRMRKSGSAAKRLLSSSQMGPQIKTGPSTVSQEADPSESRKRFRSSVSNANQEAAIPSSSTVPVASAGALPRHQQPPSQPQPQQQTLPPDSVDMEWLRNSDLRVLSDDLSEGLYQQQATFDTTPPLPSLADIEPWWDSPNAAFGRSSFDGT</sequence>
<evidence type="ECO:0000256" key="2">
    <source>
        <dbReference type="ARBA" id="ARBA00022833"/>
    </source>
</evidence>
<dbReference type="STRING" id="264951.A0A443I6X7"/>
<dbReference type="Pfam" id="PF04082">
    <property type="entry name" value="Fungal_trans"/>
    <property type="match status" value="1"/>
</dbReference>
<evidence type="ECO:0000313" key="9">
    <source>
        <dbReference type="EMBL" id="RWQ99812.1"/>
    </source>
</evidence>
<evidence type="ECO:0000256" key="4">
    <source>
        <dbReference type="ARBA" id="ARBA00023125"/>
    </source>
</evidence>
<dbReference type="InterPro" id="IPR051615">
    <property type="entry name" value="Transcr_Regulatory_Elem"/>
</dbReference>
<name>A0A443I6X7_BYSSP</name>
<evidence type="ECO:0000256" key="3">
    <source>
        <dbReference type="ARBA" id="ARBA00023015"/>
    </source>
</evidence>